<dbReference type="Proteomes" id="UP000199180">
    <property type="component" value="Unassembled WGS sequence"/>
</dbReference>
<name>A0A1I0IQI4_9RHOB</name>
<evidence type="ECO:0000313" key="2">
    <source>
        <dbReference type="Proteomes" id="UP000199180"/>
    </source>
</evidence>
<proteinExistence type="predicted"/>
<dbReference type="EMBL" id="FOHO01000018">
    <property type="protein sequence ID" value="SET99427.1"/>
    <property type="molecule type" value="Genomic_DNA"/>
</dbReference>
<dbReference type="STRING" id="364199.SAMN04489858_11825"/>
<organism evidence="1 2">
    <name type="scientific">Paracoccus homiensis</name>
    <dbReference type="NCBI Taxonomy" id="364199"/>
    <lineage>
        <taxon>Bacteria</taxon>
        <taxon>Pseudomonadati</taxon>
        <taxon>Pseudomonadota</taxon>
        <taxon>Alphaproteobacteria</taxon>
        <taxon>Rhodobacterales</taxon>
        <taxon>Paracoccaceae</taxon>
        <taxon>Paracoccus</taxon>
    </lineage>
</organism>
<dbReference type="SUPFAM" id="SSF109709">
    <property type="entry name" value="KorB DNA-binding domain-like"/>
    <property type="match status" value="1"/>
</dbReference>
<dbReference type="AlphaFoldDB" id="A0A1I0IQI4"/>
<sequence>MVLPDSLPAQIEARLRDTCTIQKALGRAFRWKKLLESGEFATVSDLARYEAIASSYMTRILRLTLLAPDIVETLLEGNAKRHPPLARLLEPFPSDWRDQRKHFMMSPREQVCASLPYGIGESVRSSDSSRRARQNKL</sequence>
<protein>
    <submittedName>
        <fullName evidence="1">Uncharacterized protein</fullName>
    </submittedName>
</protein>
<gene>
    <name evidence="1" type="ORF">SAMN04489858_11825</name>
</gene>
<keyword evidence="2" id="KW-1185">Reference proteome</keyword>
<accession>A0A1I0IQI4</accession>
<evidence type="ECO:0000313" key="1">
    <source>
        <dbReference type="EMBL" id="SET99427.1"/>
    </source>
</evidence>
<reference evidence="1 2" key="1">
    <citation type="submission" date="2016-10" db="EMBL/GenBank/DDBJ databases">
        <authorList>
            <person name="de Groot N.N."/>
        </authorList>
    </citation>
    <scope>NUCLEOTIDE SEQUENCE [LARGE SCALE GENOMIC DNA]</scope>
    <source>
        <strain evidence="1 2">DSM 17862</strain>
    </source>
</reference>
<dbReference type="RefSeq" id="WP_342707928.1">
    <property type="nucleotide sequence ID" value="NZ_FOHO01000018.1"/>
</dbReference>